<feature type="transmembrane region" description="Helical" evidence="7">
    <location>
        <begin position="87"/>
        <end position="111"/>
    </location>
</feature>
<dbReference type="PANTHER" id="PTHR30188:SF4">
    <property type="entry name" value="PROTEIN TRIGALACTOSYLDIACYLGLYCEROL 1, CHLOROPLASTIC"/>
    <property type="match status" value="1"/>
</dbReference>
<reference evidence="9" key="1">
    <citation type="submission" date="2017-09" db="EMBL/GenBank/DDBJ databases">
        <title>Metaegenomics of thermophilic ammonia-oxidizing enrichment culture.</title>
        <authorList>
            <person name="Kato S."/>
            <person name="Suzuki K."/>
        </authorList>
    </citation>
    <scope>NUCLEOTIDE SEQUENCE [LARGE SCALE GENOMIC DNA]</scope>
</reference>
<evidence type="ECO:0000256" key="4">
    <source>
        <dbReference type="ARBA" id="ARBA00022692"/>
    </source>
</evidence>
<dbReference type="EMBL" id="BEHT01000048">
    <property type="protein sequence ID" value="GBD00041.1"/>
    <property type="molecule type" value="Genomic_DNA"/>
</dbReference>
<comment type="subcellular location">
    <subcellularLocation>
        <location evidence="1">Membrane</location>
        <topology evidence="1">Multi-pass membrane protein</topology>
    </subcellularLocation>
</comment>
<gene>
    <name evidence="8" type="primary">mlaE</name>
    <name evidence="8" type="ORF">HRbin17_02575</name>
</gene>
<dbReference type="GO" id="GO:0043190">
    <property type="term" value="C:ATP-binding cassette (ABC) transporter complex"/>
    <property type="evidence" value="ECO:0007669"/>
    <property type="project" value="InterPro"/>
</dbReference>
<evidence type="ECO:0000256" key="5">
    <source>
        <dbReference type="ARBA" id="ARBA00022989"/>
    </source>
</evidence>
<dbReference type="Proteomes" id="UP000236173">
    <property type="component" value="Unassembled WGS sequence"/>
</dbReference>
<keyword evidence="3" id="KW-0813">Transport</keyword>
<evidence type="ECO:0000256" key="7">
    <source>
        <dbReference type="RuleBase" id="RU362044"/>
    </source>
</evidence>
<name>A0A2H5XFU1_9BACT</name>
<evidence type="ECO:0000256" key="6">
    <source>
        <dbReference type="ARBA" id="ARBA00023136"/>
    </source>
</evidence>
<evidence type="ECO:0000256" key="2">
    <source>
        <dbReference type="ARBA" id="ARBA00007556"/>
    </source>
</evidence>
<evidence type="ECO:0000256" key="1">
    <source>
        <dbReference type="ARBA" id="ARBA00004141"/>
    </source>
</evidence>
<evidence type="ECO:0000256" key="3">
    <source>
        <dbReference type="ARBA" id="ARBA00022448"/>
    </source>
</evidence>
<dbReference type="PANTHER" id="PTHR30188">
    <property type="entry name" value="ABC TRANSPORTER PERMEASE PROTEIN-RELATED"/>
    <property type="match status" value="1"/>
</dbReference>
<feature type="transmembrane region" description="Helical" evidence="7">
    <location>
        <begin position="198"/>
        <end position="217"/>
    </location>
</feature>
<feature type="transmembrane region" description="Helical" evidence="7">
    <location>
        <begin position="237"/>
        <end position="256"/>
    </location>
</feature>
<comment type="similarity">
    <text evidence="2 7">Belongs to the MlaE permease family.</text>
</comment>
<dbReference type="NCBIfam" id="TIGR00056">
    <property type="entry name" value="MlaE family lipid ABC transporter permease subunit"/>
    <property type="match status" value="1"/>
</dbReference>
<comment type="caution">
    <text evidence="8">The sequence shown here is derived from an EMBL/GenBank/DDBJ whole genome shotgun (WGS) entry which is preliminary data.</text>
</comment>
<keyword evidence="5 7" id="KW-1133">Transmembrane helix</keyword>
<dbReference type="AlphaFoldDB" id="A0A2H5XFU1"/>
<dbReference type="Pfam" id="PF02405">
    <property type="entry name" value="MlaE"/>
    <property type="match status" value="1"/>
</dbReference>
<keyword evidence="6 7" id="KW-0472">Membrane</keyword>
<keyword evidence="4 7" id="KW-0812">Transmembrane</keyword>
<dbReference type="InterPro" id="IPR003453">
    <property type="entry name" value="ABC_MlaE_roteobac"/>
</dbReference>
<accession>A0A2H5XFU1</accession>
<feature type="transmembrane region" description="Helical" evidence="7">
    <location>
        <begin position="141"/>
        <end position="162"/>
    </location>
</feature>
<evidence type="ECO:0000313" key="9">
    <source>
        <dbReference type="Proteomes" id="UP000236173"/>
    </source>
</evidence>
<proteinExistence type="inferred from homology"/>
<organism evidence="8 9">
    <name type="scientific">Candidatus Fervidibacter japonicus</name>
    <dbReference type="NCBI Taxonomy" id="2035412"/>
    <lineage>
        <taxon>Bacteria</taxon>
        <taxon>Candidatus Fervidibacterota</taxon>
        <taxon>Candidatus Fervidibacter</taxon>
    </lineage>
</organism>
<feature type="transmembrane region" description="Helical" evidence="7">
    <location>
        <begin position="49"/>
        <end position="75"/>
    </location>
</feature>
<protein>
    <submittedName>
        <fullName evidence="8">Putative phospholipid ABC transporter permease protein MlaE</fullName>
    </submittedName>
</protein>
<sequence>MGMTIARHLLPTLLVRFLTWLGEIAWLLNESVRAIGMWRWQWWLTVEQIAVAGWRSLPIVLLTISAAGAVLALYTSAELAARGGDQFLGWLIAYTIFREVSPVATGLVVAARVGSAYTAELGTMKITEQIDALRVMGVSPIAFLVVPRLIACVIATPVLCLVGDVAGTIGGYLVATRSGVAPTVYIDSIRTYMDFGDLFWGAMKALPFGTLIALVSCRQGLRVEGGAIGVGRATTDAVVISFVLIYATDYVLSALLPR</sequence>
<dbReference type="GO" id="GO:0005548">
    <property type="term" value="F:phospholipid transporter activity"/>
    <property type="evidence" value="ECO:0007669"/>
    <property type="project" value="TreeGrafter"/>
</dbReference>
<evidence type="ECO:0000313" key="8">
    <source>
        <dbReference type="EMBL" id="GBD00041.1"/>
    </source>
</evidence>
<dbReference type="InterPro" id="IPR030802">
    <property type="entry name" value="Permease_MalE"/>
</dbReference>